<reference evidence="1" key="1">
    <citation type="submission" date="2013-11" db="EMBL/GenBank/DDBJ databases">
        <title>Comparative genomics of Ignicoccus.</title>
        <authorList>
            <person name="Podar M."/>
        </authorList>
    </citation>
    <scope>NUCLEOTIDE SEQUENCE</scope>
    <source>
        <strain evidence="1">DSM 13166</strain>
    </source>
</reference>
<name>A0A977KB97_9CREN</name>
<accession>A0A977KB97</accession>
<dbReference type="EMBL" id="CP006868">
    <property type="protein sequence ID" value="UXD22431.1"/>
    <property type="molecule type" value="Genomic_DNA"/>
</dbReference>
<protein>
    <submittedName>
        <fullName evidence="1">Uncharacterized protein</fullName>
    </submittedName>
</protein>
<evidence type="ECO:0000313" key="2">
    <source>
        <dbReference type="Proteomes" id="UP001063698"/>
    </source>
</evidence>
<sequence length="499" mass="55462">MKAGKYWMRTSIALALLVGLVFAQTNPIVTIIRTNIQQQVLYALAQNYCGVKVRWESFYYTVTNMKSALDQAKSSYDNLVKLLKPGGALYNTIMAWNQNYINGFNGMKNYVTTYLINLRGLVSSLNAASAYLQGVYGQTTRTQLISSYANQLLGIYNNVWNYLQSYKARELMVDLTRATQLIHYKETLAVLNKTSITPAILSLITSKDILSVNPSASNAWLSFAVCSTDYANNTYKECFANLNGTSTYGPIYVGFNSNVNYNLYKLYYAPNLGASCPINVGQIHTYMVNLYNNYATIYNYYTTNVMPWEVRLEQAQNLLQGIISTMLNDLLSPITSSINILKGSTTSNIVNSCLSLTKTTPSVNIQQLDLRNPTQVASFLNSVANNLNNAYDNLYNAINCIEFYLPSLQNSAQIYLNALANRFKQLSGGVDIETWAQEHGIQCTYNPTTSPVTVLKTIINTYYSLLDPNSPTSFVRNINVTTPAGVLSPRALSEGGLCG</sequence>
<dbReference type="KEGG" id="ipc:IPA_04700"/>
<keyword evidence="2" id="KW-1185">Reference proteome</keyword>
<proteinExistence type="predicted"/>
<dbReference type="Proteomes" id="UP001063698">
    <property type="component" value="Chromosome"/>
</dbReference>
<gene>
    <name evidence="1" type="ORF">IPA_04700</name>
</gene>
<organism evidence="1 2">
    <name type="scientific">Ignicoccus pacificus DSM 13166</name>
    <dbReference type="NCBI Taxonomy" id="940294"/>
    <lineage>
        <taxon>Archaea</taxon>
        <taxon>Thermoproteota</taxon>
        <taxon>Thermoprotei</taxon>
        <taxon>Desulfurococcales</taxon>
        <taxon>Desulfurococcaceae</taxon>
        <taxon>Ignicoccus</taxon>
    </lineage>
</organism>
<evidence type="ECO:0000313" key="1">
    <source>
        <dbReference type="EMBL" id="UXD22431.1"/>
    </source>
</evidence>
<dbReference type="AlphaFoldDB" id="A0A977KB97"/>